<evidence type="ECO:0000256" key="13">
    <source>
        <dbReference type="SAM" id="Phobius"/>
    </source>
</evidence>
<dbReference type="InterPro" id="IPR001841">
    <property type="entry name" value="Znf_RING"/>
</dbReference>
<evidence type="ECO:0000256" key="11">
    <source>
        <dbReference type="ARBA" id="ARBA00022833"/>
    </source>
</evidence>
<evidence type="ECO:0000313" key="17">
    <source>
        <dbReference type="Proteomes" id="UP001141806"/>
    </source>
</evidence>
<comment type="cofactor">
    <cofactor evidence="2">
        <name>Zn(2+)</name>
        <dbReference type="ChEBI" id="CHEBI:29105"/>
    </cofactor>
</comment>
<keyword evidence="13" id="KW-0812">Transmembrane</keyword>
<proteinExistence type="inferred from homology"/>
<dbReference type="GO" id="GO:0008270">
    <property type="term" value="F:zinc ion binding"/>
    <property type="evidence" value="ECO:0007669"/>
    <property type="project" value="UniProtKB-KW"/>
</dbReference>
<evidence type="ECO:0000256" key="9">
    <source>
        <dbReference type="ARBA" id="ARBA00022771"/>
    </source>
</evidence>
<dbReference type="OrthoDB" id="10009520at2759"/>
<keyword evidence="9 12" id="KW-0863">Zinc-finger</keyword>
<evidence type="ECO:0000256" key="8">
    <source>
        <dbReference type="ARBA" id="ARBA00022737"/>
    </source>
</evidence>
<comment type="similarity">
    <text evidence="4">Belongs to the RBR family. Ariadne subfamily.</text>
</comment>
<dbReference type="InterPro" id="IPR031127">
    <property type="entry name" value="E3_UB_ligase_RBR"/>
</dbReference>
<feature type="domain" description="RING-type" evidence="14">
    <location>
        <begin position="40"/>
        <end position="89"/>
    </location>
</feature>
<keyword evidence="8" id="KW-0677">Repeat</keyword>
<evidence type="ECO:0000259" key="15">
    <source>
        <dbReference type="PROSITE" id="PS51873"/>
    </source>
</evidence>
<name>A0A9Q0JT58_9MAGN</name>
<keyword evidence="11" id="KW-0862">Zinc</keyword>
<gene>
    <name evidence="16" type="ORF">NE237_028736</name>
</gene>
<evidence type="ECO:0000256" key="3">
    <source>
        <dbReference type="ARBA" id="ARBA00003976"/>
    </source>
</evidence>
<dbReference type="SUPFAM" id="SSF57850">
    <property type="entry name" value="RING/U-box"/>
    <property type="match status" value="3"/>
</dbReference>
<dbReference type="GO" id="GO:0061630">
    <property type="term" value="F:ubiquitin protein ligase activity"/>
    <property type="evidence" value="ECO:0007669"/>
    <property type="project" value="UniProtKB-EC"/>
</dbReference>
<evidence type="ECO:0000313" key="16">
    <source>
        <dbReference type="EMBL" id="KAJ4951904.1"/>
    </source>
</evidence>
<dbReference type="SMART" id="SM00647">
    <property type="entry name" value="IBR"/>
    <property type="match status" value="1"/>
</dbReference>
<dbReference type="EMBL" id="JAMYWD010000012">
    <property type="protein sequence ID" value="KAJ4951904.1"/>
    <property type="molecule type" value="Genomic_DNA"/>
</dbReference>
<accession>A0A9Q0JT58</accession>
<keyword evidence="17" id="KW-1185">Reference proteome</keyword>
<evidence type="ECO:0000256" key="12">
    <source>
        <dbReference type="PROSITE-ProRule" id="PRU00175"/>
    </source>
</evidence>
<keyword evidence="7" id="KW-0479">Metal-binding</keyword>
<dbReference type="InterPro" id="IPR044066">
    <property type="entry name" value="TRIAD_supradom"/>
</dbReference>
<dbReference type="AlphaFoldDB" id="A0A9Q0JT58"/>
<dbReference type="GO" id="GO:0016567">
    <property type="term" value="P:protein ubiquitination"/>
    <property type="evidence" value="ECO:0007669"/>
    <property type="project" value="InterPro"/>
</dbReference>
<keyword evidence="10" id="KW-0833">Ubl conjugation pathway</keyword>
<evidence type="ECO:0000256" key="1">
    <source>
        <dbReference type="ARBA" id="ARBA00001798"/>
    </source>
</evidence>
<comment type="caution">
    <text evidence="16">The sequence shown here is derived from an EMBL/GenBank/DDBJ whole genome shotgun (WGS) entry which is preliminary data.</text>
</comment>
<protein>
    <recommendedName>
        <fullName evidence="5">RBR-type E3 ubiquitin transferase</fullName>
        <ecNumber evidence="5">2.3.2.31</ecNumber>
    </recommendedName>
</protein>
<evidence type="ECO:0000259" key="14">
    <source>
        <dbReference type="PROSITE" id="PS50089"/>
    </source>
</evidence>
<dbReference type="FunFam" id="3.30.40.10:FF:000230">
    <property type="entry name" value="RBR-type E3 ubiquitin transferase"/>
    <property type="match status" value="1"/>
</dbReference>
<feature type="transmembrane region" description="Helical" evidence="13">
    <location>
        <begin position="299"/>
        <end position="319"/>
    </location>
</feature>
<sequence length="328" mass="37464">MENPEEIEITSLTCEICIEPMENPNSLGKSEQVEIPILTCEICIEPMIHNKKFNNGNRCAHPFCTNCIARYIEAKVEDRVAEPTCPAFNCEKLLDPLSCRPILPTGLFKTWCNLLCDSVVGSRESAYCPFVDCSALILNECGRNVTRSNCPNCKKLLCFQCKLPWHAGFGCDETEEMRDENDILLGELVERNKWKICPSCKYRVERNEGCLNIKCRCGVLFCYSCGKVKNICECYGRNVVVEVEEEDGHMGNRGGVNVDDNTRWTNWIDEVSWIDGVDNALRRLIVELGRMRGNKVAKIFFIIVLNMYLLMYSPTLLYLPSWFRASLF</sequence>
<evidence type="ECO:0000256" key="6">
    <source>
        <dbReference type="ARBA" id="ARBA00022679"/>
    </source>
</evidence>
<comment type="function">
    <text evidence="3">Might act as an E3 ubiquitin-protein ligase, or as part of E3 complex, which accepts ubiquitin from specific E2 ubiquitin-conjugating enzymes and then transfers it to substrates.</text>
</comment>
<dbReference type="InterPro" id="IPR013083">
    <property type="entry name" value="Znf_RING/FYVE/PHD"/>
</dbReference>
<feature type="domain" description="RING-type" evidence="15">
    <location>
        <begin position="36"/>
        <end position="260"/>
    </location>
</feature>
<dbReference type="EC" id="2.3.2.31" evidence="5"/>
<dbReference type="InterPro" id="IPR017907">
    <property type="entry name" value="Znf_RING_CS"/>
</dbReference>
<dbReference type="InterPro" id="IPR002867">
    <property type="entry name" value="IBR_dom"/>
</dbReference>
<evidence type="ECO:0000256" key="4">
    <source>
        <dbReference type="ARBA" id="ARBA00005884"/>
    </source>
</evidence>
<evidence type="ECO:0000256" key="5">
    <source>
        <dbReference type="ARBA" id="ARBA00012251"/>
    </source>
</evidence>
<dbReference type="Proteomes" id="UP001141806">
    <property type="component" value="Unassembled WGS sequence"/>
</dbReference>
<dbReference type="PROSITE" id="PS50089">
    <property type="entry name" value="ZF_RING_2"/>
    <property type="match status" value="1"/>
</dbReference>
<organism evidence="16 17">
    <name type="scientific">Protea cynaroides</name>
    <dbReference type="NCBI Taxonomy" id="273540"/>
    <lineage>
        <taxon>Eukaryota</taxon>
        <taxon>Viridiplantae</taxon>
        <taxon>Streptophyta</taxon>
        <taxon>Embryophyta</taxon>
        <taxon>Tracheophyta</taxon>
        <taxon>Spermatophyta</taxon>
        <taxon>Magnoliopsida</taxon>
        <taxon>Proteales</taxon>
        <taxon>Proteaceae</taxon>
        <taxon>Protea</taxon>
    </lineage>
</organism>
<evidence type="ECO:0000256" key="7">
    <source>
        <dbReference type="ARBA" id="ARBA00022723"/>
    </source>
</evidence>
<keyword evidence="13" id="KW-1133">Transmembrane helix</keyword>
<dbReference type="Gene3D" id="1.20.120.1750">
    <property type="match status" value="1"/>
</dbReference>
<dbReference type="Pfam" id="PF01485">
    <property type="entry name" value="IBR"/>
    <property type="match status" value="1"/>
</dbReference>
<reference evidence="16" key="1">
    <citation type="journal article" date="2023" name="Plant J.">
        <title>The genome of the king protea, Protea cynaroides.</title>
        <authorList>
            <person name="Chang J."/>
            <person name="Duong T.A."/>
            <person name="Schoeman C."/>
            <person name="Ma X."/>
            <person name="Roodt D."/>
            <person name="Barker N."/>
            <person name="Li Z."/>
            <person name="Van de Peer Y."/>
            <person name="Mizrachi E."/>
        </authorList>
    </citation>
    <scope>NUCLEOTIDE SEQUENCE</scope>
    <source>
        <tissue evidence="16">Young leaves</tissue>
    </source>
</reference>
<keyword evidence="6" id="KW-0808">Transferase</keyword>
<evidence type="ECO:0000256" key="10">
    <source>
        <dbReference type="ARBA" id="ARBA00022786"/>
    </source>
</evidence>
<dbReference type="PROSITE" id="PS51873">
    <property type="entry name" value="TRIAD"/>
    <property type="match status" value="1"/>
</dbReference>
<dbReference type="PANTHER" id="PTHR11685">
    <property type="entry name" value="RBR FAMILY RING FINGER AND IBR DOMAIN-CONTAINING"/>
    <property type="match status" value="1"/>
</dbReference>
<dbReference type="PROSITE" id="PS00518">
    <property type="entry name" value="ZF_RING_1"/>
    <property type="match status" value="1"/>
</dbReference>
<evidence type="ECO:0000256" key="2">
    <source>
        <dbReference type="ARBA" id="ARBA00001947"/>
    </source>
</evidence>
<keyword evidence="13" id="KW-0472">Membrane</keyword>
<comment type="catalytic activity">
    <reaction evidence="1">
        <text>[E2 ubiquitin-conjugating enzyme]-S-ubiquitinyl-L-cysteine + [acceptor protein]-L-lysine = [E2 ubiquitin-conjugating enzyme]-L-cysteine + [acceptor protein]-N(6)-ubiquitinyl-L-lysine.</text>
        <dbReference type="EC" id="2.3.2.31"/>
    </reaction>
</comment>
<dbReference type="CDD" id="cd22584">
    <property type="entry name" value="Rcat_RBR_unk"/>
    <property type="match status" value="1"/>
</dbReference>
<dbReference type="Gene3D" id="3.30.40.10">
    <property type="entry name" value="Zinc/RING finger domain, C3HC4 (zinc finger)"/>
    <property type="match status" value="1"/>
</dbReference>